<accession>A0A1X7VMK5</accession>
<feature type="DNA-binding region" description="HMG box" evidence="5">
    <location>
        <begin position="12"/>
        <end position="78"/>
    </location>
</feature>
<protein>
    <recommendedName>
        <fullName evidence="7">HMG box domain-containing protein</fullName>
    </recommendedName>
</protein>
<dbReference type="SMART" id="SM00398">
    <property type="entry name" value="HMG"/>
    <property type="match status" value="2"/>
</dbReference>
<dbReference type="GO" id="GO:0003677">
    <property type="term" value="F:DNA binding"/>
    <property type="evidence" value="ECO:0007669"/>
    <property type="project" value="UniProtKB-UniRule"/>
</dbReference>
<feature type="DNA-binding region" description="HMG box" evidence="5">
    <location>
        <begin position="99"/>
        <end position="167"/>
    </location>
</feature>
<evidence type="ECO:0000313" key="8">
    <source>
        <dbReference type="EnsemblMetazoa" id="Aqu2.1.41302_001"/>
    </source>
</evidence>
<dbReference type="EnsemblMetazoa" id="Aqu2.1.41302_001">
    <property type="protein sequence ID" value="Aqu2.1.41302_001"/>
    <property type="gene ID" value="Aqu2.1.41302"/>
</dbReference>
<dbReference type="InterPro" id="IPR036910">
    <property type="entry name" value="HMG_box_dom_sf"/>
</dbReference>
<evidence type="ECO:0000256" key="5">
    <source>
        <dbReference type="PROSITE-ProRule" id="PRU00267"/>
    </source>
</evidence>
<feature type="region of interest" description="Disordered" evidence="6">
    <location>
        <begin position="142"/>
        <end position="211"/>
    </location>
</feature>
<evidence type="ECO:0000256" key="4">
    <source>
        <dbReference type="ARBA" id="ARBA00023242"/>
    </source>
</evidence>
<keyword evidence="3 5" id="KW-0238">DNA-binding</keyword>
<evidence type="ECO:0000313" key="9">
    <source>
        <dbReference type="Proteomes" id="UP000007879"/>
    </source>
</evidence>
<keyword evidence="9" id="KW-1185">Reference proteome</keyword>
<dbReference type="eggNOG" id="KOG0381">
    <property type="taxonomic scope" value="Eukaryota"/>
</dbReference>
<dbReference type="EnsemblMetazoa" id="XM_003383524.3">
    <property type="protein sequence ID" value="XP_003383572.1"/>
    <property type="gene ID" value="LOC100635010"/>
</dbReference>
<reference evidence="8" key="2">
    <citation type="submission" date="2017-05" db="UniProtKB">
        <authorList>
            <consortium name="EnsemblMetazoa"/>
        </authorList>
    </citation>
    <scope>IDENTIFICATION</scope>
</reference>
<feature type="domain" description="HMG box" evidence="7">
    <location>
        <begin position="99"/>
        <end position="167"/>
    </location>
</feature>
<comment type="subcellular location">
    <subcellularLocation>
        <location evidence="1">Nucleus</location>
    </subcellularLocation>
</comment>
<proteinExistence type="inferred from homology"/>
<evidence type="ECO:0000256" key="1">
    <source>
        <dbReference type="ARBA" id="ARBA00004123"/>
    </source>
</evidence>
<dbReference type="Proteomes" id="UP000007879">
    <property type="component" value="Unassembled WGS sequence"/>
</dbReference>
<comment type="similarity">
    <text evidence="2">Belongs to the HMGB family.</text>
</comment>
<dbReference type="SUPFAM" id="SSF47095">
    <property type="entry name" value="HMG-box"/>
    <property type="match status" value="2"/>
</dbReference>
<evidence type="ECO:0000256" key="2">
    <source>
        <dbReference type="ARBA" id="ARBA00008774"/>
    </source>
</evidence>
<dbReference type="GO" id="GO:0005634">
    <property type="term" value="C:nucleus"/>
    <property type="evidence" value="ECO:0007669"/>
    <property type="project" value="UniProtKB-SubCell"/>
</dbReference>
<dbReference type="Gene3D" id="1.10.30.10">
    <property type="entry name" value="High mobility group box domain"/>
    <property type="match status" value="2"/>
</dbReference>
<reference evidence="9" key="1">
    <citation type="journal article" date="2010" name="Nature">
        <title>The Amphimedon queenslandica genome and the evolution of animal complexity.</title>
        <authorList>
            <person name="Srivastava M."/>
            <person name="Simakov O."/>
            <person name="Chapman J."/>
            <person name="Fahey B."/>
            <person name="Gauthier M.E."/>
            <person name="Mitros T."/>
            <person name="Richards G.S."/>
            <person name="Conaco C."/>
            <person name="Dacre M."/>
            <person name="Hellsten U."/>
            <person name="Larroux C."/>
            <person name="Putnam N.H."/>
            <person name="Stanke M."/>
            <person name="Adamska M."/>
            <person name="Darling A."/>
            <person name="Degnan S.M."/>
            <person name="Oakley T.H."/>
            <person name="Plachetzki D.C."/>
            <person name="Zhai Y."/>
            <person name="Adamski M."/>
            <person name="Calcino A."/>
            <person name="Cummins S.F."/>
            <person name="Goodstein D.M."/>
            <person name="Harris C."/>
            <person name="Jackson D.J."/>
            <person name="Leys S.P."/>
            <person name="Shu S."/>
            <person name="Woodcroft B.J."/>
            <person name="Vervoort M."/>
            <person name="Kosik K.S."/>
            <person name="Manning G."/>
            <person name="Degnan B.M."/>
            <person name="Rokhsar D.S."/>
        </authorList>
    </citation>
    <scope>NUCLEOTIDE SEQUENCE [LARGE SCALE GENOMIC DNA]</scope>
</reference>
<gene>
    <name evidence="8" type="primary">100635010</name>
</gene>
<dbReference type="OrthoDB" id="1919336at2759"/>
<dbReference type="OMA" id="MMQMGVP"/>
<feature type="domain" description="HMG box" evidence="7">
    <location>
        <begin position="12"/>
        <end position="78"/>
    </location>
</feature>
<dbReference type="Pfam" id="PF09011">
    <property type="entry name" value="HMG_box_2"/>
    <property type="match status" value="1"/>
</dbReference>
<dbReference type="Pfam" id="PF00505">
    <property type="entry name" value="HMG_box"/>
    <property type="match status" value="1"/>
</dbReference>
<dbReference type="InterPro" id="IPR009071">
    <property type="entry name" value="HMG_box_dom"/>
</dbReference>
<evidence type="ECO:0000259" key="7">
    <source>
        <dbReference type="PROSITE" id="PS50118"/>
    </source>
</evidence>
<dbReference type="PRINTS" id="PR00886">
    <property type="entry name" value="HIGHMOBLTY12"/>
</dbReference>
<evidence type="ECO:0000256" key="6">
    <source>
        <dbReference type="SAM" id="MobiDB-lite"/>
    </source>
</evidence>
<dbReference type="STRING" id="400682.A0A1X7VMK5"/>
<feature type="region of interest" description="Disordered" evidence="6">
    <location>
        <begin position="75"/>
        <end position="99"/>
    </location>
</feature>
<dbReference type="FunFam" id="1.10.30.10:FF:000073">
    <property type="entry name" value="High mobility group protein 1 homolog"/>
    <property type="match status" value="1"/>
</dbReference>
<dbReference type="InParanoid" id="A0A1X7VMK5"/>
<evidence type="ECO:0000256" key="3">
    <source>
        <dbReference type="ARBA" id="ARBA00023125"/>
    </source>
</evidence>
<dbReference type="FunCoup" id="A0A1X7VMK5">
    <property type="interactions" value="892"/>
</dbReference>
<name>A0A1X7VMK5_AMPQE</name>
<dbReference type="PANTHER" id="PTHR48112">
    <property type="entry name" value="HIGH MOBILITY GROUP PROTEIN DSP1"/>
    <property type="match status" value="1"/>
</dbReference>
<dbReference type="AlphaFoldDB" id="A0A1X7VMK5"/>
<dbReference type="KEGG" id="aqu:100635010"/>
<feature type="compositionally biased region" description="Basic and acidic residues" evidence="6">
    <location>
        <begin position="143"/>
        <end position="170"/>
    </location>
</feature>
<dbReference type="FunFam" id="1.10.30.10:FF:000016">
    <property type="entry name" value="FACT complex subunit SSRP1"/>
    <property type="match status" value="1"/>
</dbReference>
<dbReference type="PANTHER" id="PTHR48112:SF32">
    <property type="entry name" value="HIGH MOBILITY GROUP PROTEIN B3"/>
    <property type="match status" value="1"/>
</dbReference>
<sequence>MPRKSDKDPNKPKGRTSAYAFFVQDMKETPEGKSLKFTEFSKYCSEQWKKMDDDDKQRFIDLSQEDRTRYKKEMAVYQKTAPAGGRGAGGRKKKDASLPKRNLSAFMFFSNAKRPKIKSQNPEASIGEIAKQLGAAWNVMTPEQKKPYEEQAKEDKLRYQEEMERIKEGGKVPSKGAGSRKSTKKSKAVVEPEDDEDEEEEEEDEDEDSSD</sequence>
<dbReference type="PROSITE" id="PS50118">
    <property type="entry name" value="HMG_BOX_2"/>
    <property type="match status" value="2"/>
</dbReference>
<keyword evidence="4 5" id="KW-0539">Nucleus</keyword>
<dbReference type="InterPro" id="IPR050342">
    <property type="entry name" value="HMGB"/>
</dbReference>
<organism evidence="8">
    <name type="scientific">Amphimedon queenslandica</name>
    <name type="common">Sponge</name>
    <dbReference type="NCBI Taxonomy" id="400682"/>
    <lineage>
        <taxon>Eukaryota</taxon>
        <taxon>Metazoa</taxon>
        <taxon>Porifera</taxon>
        <taxon>Demospongiae</taxon>
        <taxon>Heteroscleromorpha</taxon>
        <taxon>Haplosclerida</taxon>
        <taxon>Niphatidae</taxon>
        <taxon>Amphimedon</taxon>
    </lineage>
</organism>
<feature type="compositionally biased region" description="Acidic residues" evidence="6">
    <location>
        <begin position="191"/>
        <end position="211"/>
    </location>
</feature>